<keyword evidence="3" id="KW-1185">Reference proteome</keyword>
<evidence type="ECO:0008006" key="4">
    <source>
        <dbReference type="Google" id="ProtNLM"/>
    </source>
</evidence>
<gene>
    <name evidence="2" type="ORF">GCM10009533_25430</name>
</gene>
<evidence type="ECO:0000313" key="3">
    <source>
        <dbReference type="Proteomes" id="UP001500729"/>
    </source>
</evidence>
<accession>A0ABN1CT95</accession>
<dbReference type="EMBL" id="BAAAGS010000013">
    <property type="protein sequence ID" value="GAA0524931.1"/>
    <property type="molecule type" value="Genomic_DNA"/>
</dbReference>
<organism evidence="2 3">
    <name type="scientific">Saccharopolyspora erythraea</name>
    <name type="common">Streptomyces erythraeus</name>
    <dbReference type="NCBI Taxonomy" id="1836"/>
    <lineage>
        <taxon>Bacteria</taxon>
        <taxon>Bacillati</taxon>
        <taxon>Actinomycetota</taxon>
        <taxon>Actinomycetes</taxon>
        <taxon>Pseudonocardiales</taxon>
        <taxon>Pseudonocardiaceae</taxon>
        <taxon>Saccharopolyspora</taxon>
    </lineage>
</organism>
<evidence type="ECO:0000313" key="2">
    <source>
        <dbReference type="EMBL" id="GAA0524931.1"/>
    </source>
</evidence>
<dbReference type="Proteomes" id="UP001500729">
    <property type="component" value="Unassembled WGS sequence"/>
</dbReference>
<feature type="region of interest" description="Disordered" evidence="1">
    <location>
        <begin position="107"/>
        <end position="167"/>
    </location>
</feature>
<comment type="caution">
    <text evidence="2">The sequence shown here is derived from an EMBL/GenBank/DDBJ whole genome shotgun (WGS) entry which is preliminary data.</text>
</comment>
<name>A0ABN1CT95_SACER</name>
<reference evidence="2 3" key="1">
    <citation type="journal article" date="2019" name="Int. J. Syst. Evol. Microbiol.">
        <title>The Global Catalogue of Microorganisms (GCM) 10K type strain sequencing project: providing services to taxonomists for standard genome sequencing and annotation.</title>
        <authorList>
            <consortium name="The Broad Institute Genomics Platform"/>
            <consortium name="The Broad Institute Genome Sequencing Center for Infectious Disease"/>
            <person name="Wu L."/>
            <person name="Ma J."/>
        </authorList>
    </citation>
    <scope>NUCLEOTIDE SEQUENCE [LARGE SCALE GENOMIC DNA]</scope>
    <source>
        <strain evidence="2 3">JCM 10303</strain>
    </source>
</reference>
<protein>
    <recommendedName>
        <fullName evidence="4">PE-PGRS family protein</fullName>
    </recommendedName>
</protein>
<proteinExistence type="predicted"/>
<evidence type="ECO:0000256" key="1">
    <source>
        <dbReference type="SAM" id="MobiDB-lite"/>
    </source>
</evidence>
<sequence>MRAPPVYILVAPAYDDGEKLEWPCVVTWPGGSPPGAAENEHPPKWVARQLGFPARPGIRLIRKGRKTVSGELSISELENERVEYLPARTLLTAFAFGGGGGTHNAAAGDGGNGGGTGGGTGGGEGGAGGAGSTVGDGGPGGPGGSGIGASGIGGDGVGGAGGNADAG</sequence>